<dbReference type="Proteomes" id="UP001642487">
    <property type="component" value="Chromosome 3"/>
</dbReference>
<protein>
    <submittedName>
        <fullName evidence="1">Uncharacterized protein</fullName>
    </submittedName>
</protein>
<keyword evidence="2" id="KW-1185">Reference proteome</keyword>
<reference evidence="1 2" key="1">
    <citation type="submission" date="2024-03" db="EMBL/GenBank/DDBJ databases">
        <authorList>
            <person name="Gkanogiannis A."/>
            <person name="Becerra Lopez-Lavalle L."/>
        </authorList>
    </citation>
    <scope>NUCLEOTIDE SEQUENCE [LARGE SCALE GENOMIC DNA]</scope>
</reference>
<organism evidence="1 2">
    <name type="scientific">Citrullus colocynthis</name>
    <name type="common">colocynth</name>
    <dbReference type="NCBI Taxonomy" id="252529"/>
    <lineage>
        <taxon>Eukaryota</taxon>
        <taxon>Viridiplantae</taxon>
        <taxon>Streptophyta</taxon>
        <taxon>Embryophyta</taxon>
        <taxon>Tracheophyta</taxon>
        <taxon>Spermatophyta</taxon>
        <taxon>Magnoliopsida</taxon>
        <taxon>eudicotyledons</taxon>
        <taxon>Gunneridae</taxon>
        <taxon>Pentapetalae</taxon>
        <taxon>rosids</taxon>
        <taxon>fabids</taxon>
        <taxon>Cucurbitales</taxon>
        <taxon>Cucurbitaceae</taxon>
        <taxon>Benincaseae</taxon>
        <taxon>Citrullus</taxon>
    </lineage>
</organism>
<gene>
    <name evidence="1" type="ORF">CITCOLO1_LOCUS9887</name>
</gene>
<name>A0ABP0YEF1_9ROSI</name>
<proteinExistence type="predicted"/>
<evidence type="ECO:0000313" key="1">
    <source>
        <dbReference type="EMBL" id="CAK9317936.1"/>
    </source>
</evidence>
<sequence length="58" mass="6369">MRNGGDCRASPPYDRRRAEGHHCGSLLSVVVVPENSVFWFIGILRSNVSCPGTLKVVK</sequence>
<dbReference type="EMBL" id="OZ021737">
    <property type="protein sequence ID" value="CAK9317936.1"/>
    <property type="molecule type" value="Genomic_DNA"/>
</dbReference>
<evidence type="ECO:0000313" key="2">
    <source>
        <dbReference type="Proteomes" id="UP001642487"/>
    </source>
</evidence>
<feature type="non-terminal residue" evidence="1">
    <location>
        <position position="58"/>
    </location>
</feature>
<accession>A0ABP0YEF1</accession>